<evidence type="ECO:0000313" key="4">
    <source>
        <dbReference type="WBParaSite" id="ALUE_0001584501-mRNA-1"/>
    </source>
</evidence>
<feature type="domain" description="BAR" evidence="2">
    <location>
        <begin position="4"/>
        <end position="186"/>
    </location>
</feature>
<dbReference type="AlphaFoldDB" id="A0A0M3ID05"/>
<keyword evidence="3" id="KW-1185">Reference proteome</keyword>
<evidence type="ECO:0000259" key="2">
    <source>
        <dbReference type="Pfam" id="PF03114"/>
    </source>
</evidence>
<dbReference type="Proteomes" id="UP000036681">
    <property type="component" value="Unplaced"/>
</dbReference>
<reference evidence="4" key="1">
    <citation type="submission" date="2017-02" db="UniProtKB">
        <authorList>
            <consortium name="WormBaseParasite"/>
        </authorList>
    </citation>
    <scope>IDENTIFICATION</scope>
</reference>
<dbReference type="SUPFAM" id="SSF103657">
    <property type="entry name" value="BAR/IMD domain-like"/>
    <property type="match status" value="1"/>
</dbReference>
<organism evidence="3 4">
    <name type="scientific">Ascaris lumbricoides</name>
    <name type="common">Giant roundworm</name>
    <dbReference type="NCBI Taxonomy" id="6252"/>
    <lineage>
        <taxon>Eukaryota</taxon>
        <taxon>Metazoa</taxon>
        <taxon>Ecdysozoa</taxon>
        <taxon>Nematoda</taxon>
        <taxon>Chromadorea</taxon>
        <taxon>Rhabditida</taxon>
        <taxon>Spirurina</taxon>
        <taxon>Ascaridomorpha</taxon>
        <taxon>Ascaridoidea</taxon>
        <taxon>Ascarididae</taxon>
        <taxon>Ascaris</taxon>
    </lineage>
</organism>
<dbReference type="Pfam" id="PF03114">
    <property type="entry name" value="BAR"/>
    <property type="match status" value="1"/>
</dbReference>
<keyword evidence="1" id="KW-0175">Coiled coil</keyword>
<dbReference type="InterPro" id="IPR004148">
    <property type="entry name" value="BAR_dom"/>
</dbReference>
<sequence length="191" mass="21578">MNKFEKVGDAFSTYGARFEDSDATASLENAKETFNAVGKLHRDFKNTVAENVTSYLKQWIDGGGKEAAAEIKTLETRRDELDIATNKLRGKEDNTELQGGGKDAAAEIKTLETRRDELDIATNKLRGKEDNTELQDVKKMAESAFEEQLKRTEKKIDEEMINVQKLVSKSVAKFMELESKLFKEVKTTFKV</sequence>
<proteinExistence type="predicted"/>
<feature type="coiled-coil region" evidence="1">
    <location>
        <begin position="74"/>
        <end position="169"/>
    </location>
</feature>
<dbReference type="Gene3D" id="1.20.1270.60">
    <property type="entry name" value="Arfaptin homology (AH) domain/BAR domain"/>
    <property type="match status" value="1"/>
</dbReference>
<protein>
    <submittedName>
        <fullName evidence="4">BAR domain-containing protein</fullName>
    </submittedName>
</protein>
<dbReference type="InterPro" id="IPR027267">
    <property type="entry name" value="AH/BAR_dom_sf"/>
</dbReference>
<name>A0A0M3ID05_ASCLU</name>
<dbReference type="GO" id="GO:0005737">
    <property type="term" value="C:cytoplasm"/>
    <property type="evidence" value="ECO:0007669"/>
    <property type="project" value="InterPro"/>
</dbReference>
<evidence type="ECO:0000313" key="3">
    <source>
        <dbReference type="Proteomes" id="UP000036681"/>
    </source>
</evidence>
<dbReference type="WBParaSite" id="ALUE_0001584501-mRNA-1">
    <property type="protein sequence ID" value="ALUE_0001584501-mRNA-1"/>
    <property type="gene ID" value="ALUE_0001584501"/>
</dbReference>
<evidence type="ECO:0000256" key="1">
    <source>
        <dbReference type="SAM" id="Coils"/>
    </source>
</evidence>
<accession>A0A0M3ID05</accession>